<sequence length="27" mass="2938">MLNLVTCICIIIRCRPNGISTLNGTSM</sequence>
<evidence type="ECO:0000313" key="2">
    <source>
        <dbReference type="Proteomes" id="UP001234989"/>
    </source>
</evidence>
<reference evidence="1" key="1">
    <citation type="submission" date="2023-08" db="EMBL/GenBank/DDBJ databases">
        <title>A de novo genome assembly of Solanum verrucosum Schlechtendal, a Mexican diploid species geographically isolated from the other diploid A-genome species in potato relatives.</title>
        <authorList>
            <person name="Hosaka K."/>
        </authorList>
    </citation>
    <scope>NUCLEOTIDE SEQUENCE</scope>
    <source>
        <tissue evidence="1">Young leaves</tissue>
    </source>
</reference>
<keyword evidence="2" id="KW-1185">Reference proteome</keyword>
<dbReference type="Proteomes" id="UP001234989">
    <property type="component" value="Chromosome 6"/>
</dbReference>
<gene>
    <name evidence="1" type="ORF">MTR67_028500</name>
</gene>
<name>A0AAF0R9F9_SOLVR</name>
<evidence type="ECO:0000313" key="1">
    <source>
        <dbReference type="EMBL" id="WMV35115.1"/>
    </source>
</evidence>
<accession>A0AAF0R9F9</accession>
<dbReference type="AlphaFoldDB" id="A0AAF0R9F9"/>
<protein>
    <submittedName>
        <fullName evidence="1">Uncharacterized protein</fullName>
    </submittedName>
</protein>
<organism evidence="1 2">
    <name type="scientific">Solanum verrucosum</name>
    <dbReference type="NCBI Taxonomy" id="315347"/>
    <lineage>
        <taxon>Eukaryota</taxon>
        <taxon>Viridiplantae</taxon>
        <taxon>Streptophyta</taxon>
        <taxon>Embryophyta</taxon>
        <taxon>Tracheophyta</taxon>
        <taxon>Spermatophyta</taxon>
        <taxon>Magnoliopsida</taxon>
        <taxon>eudicotyledons</taxon>
        <taxon>Gunneridae</taxon>
        <taxon>Pentapetalae</taxon>
        <taxon>asterids</taxon>
        <taxon>lamiids</taxon>
        <taxon>Solanales</taxon>
        <taxon>Solanaceae</taxon>
        <taxon>Solanoideae</taxon>
        <taxon>Solaneae</taxon>
        <taxon>Solanum</taxon>
    </lineage>
</organism>
<dbReference type="EMBL" id="CP133617">
    <property type="protein sequence ID" value="WMV35115.1"/>
    <property type="molecule type" value="Genomic_DNA"/>
</dbReference>
<proteinExistence type="predicted"/>